<feature type="compositionally biased region" description="Low complexity" evidence="8">
    <location>
        <begin position="58"/>
        <end position="69"/>
    </location>
</feature>
<accession>A0AAN9KME7</accession>
<evidence type="ECO:0000256" key="8">
    <source>
        <dbReference type="SAM" id="MobiDB-lite"/>
    </source>
</evidence>
<evidence type="ECO:0000256" key="9">
    <source>
        <dbReference type="SAM" id="SignalP"/>
    </source>
</evidence>
<reference evidence="11 12" key="1">
    <citation type="submission" date="2024-01" db="EMBL/GenBank/DDBJ databases">
        <title>The genomes of 5 underutilized Papilionoideae crops provide insights into root nodulation and disease resistance.</title>
        <authorList>
            <person name="Yuan L."/>
        </authorList>
    </citation>
    <scope>NUCLEOTIDE SEQUENCE [LARGE SCALE GENOMIC DNA]</scope>
    <source>
        <strain evidence="11">LY-2023</strain>
        <tissue evidence="11">Leaf</tissue>
    </source>
</reference>
<dbReference type="Pfam" id="PF02469">
    <property type="entry name" value="Fasciclin"/>
    <property type="match status" value="1"/>
</dbReference>
<evidence type="ECO:0000313" key="11">
    <source>
        <dbReference type="EMBL" id="KAK7318847.1"/>
    </source>
</evidence>
<comment type="subcellular location">
    <subcellularLocation>
        <location evidence="1">Cell membrane</location>
        <topology evidence="1">Lipid-anchor</topology>
        <topology evidence="1">GPI-anchor</topology>
    </subcellularLocation>
</comment>
<evidence type="ECO:0000256" key="1">
    <source>
        <dbReference type="ARBA" id="ARBA00004609"/>
    </source>
</evidence>
<evidence type="ECO:0000256" key="2">
    <source>
        <dbReference type="ARBA" id="ARBA00007843"/>
    </source>
</evidence>
<dbReference type="SUPFAM" id="SSF82153">
    <property type="entry name" value="FAS1 domain"/>
    <property type="match status" value="1"/>
</dbReference>
<evidence type="ECO:0000256" key="6">
    <source>
        <dbReference type="ARBA" id="ARBA00023136"/>
    </source>
</evidence>
<sequence>MQEPQSLIPTTTILLLLLPLTILVYSTTTSAQLSPIQTPTAPSTSPSSPQLPSPPSPAVASPPATAPAPGFNTVPLVPVTPSGAPTPTRTIPKGPTIDVVDILRKAKRFSVLIRLLKTTQLINQLNSQLITSGSGGLTLFAPEDSAFSKLKAGFLNSLTDRQKVELLQFHTLSSFISISNFDTLTNPVQTQAGDDPQRLQLNVTTYGGSQVNMATGAVNATVTGTVYSDNKLAIYQVDKVLLPLDLVLPSKAPAPAPGLAKKGLPKSDKSNSTAADDGSAGGDDSDSDGKAVPVGVSSGFSVKVVNVVVIGVAGLVSGVIV</sequence>
<feature type="signal peptide" evidence="9">
    <location>
        <begin position="1"/>
        <end position="31"/>
    </location>
</feature>
<dbReference type="InterPro" id="IPR036378">
    <property type="entry name" value="FAS1_dom_sf"/>
</dbReference>
<keyword evidence="4" id="KW-0325">Glycoprotein</keyword>
<feature type="compositionally biased region" description="Low complexity" evidence="8">
    <location>
        <begin position="34"/>
        <end position="48"/>
    </location>
</feature>
<dbReference type="PANTHER" id="PTHR32077:SF56">
    <property type="entry name" value="FASCICLIN DOMAIN PROTEIN"/>
    <property type="match status" value="1"/>
</dbReference>
<keyword evidence="6" id="KW-0472">Membrane</keyword>
<evidence type="ECO:0000256" key="3">
    <source>
        <dbReference type="ARBA" id="ARBA00022475"/>
    </source>
</evidence>
<protein>
    <recommendedName>
        <fullName evidence="10">FAS1 domain-containing protein</fullName>
    </recommendedName>
</protein>
<dbReference type="AlphaFoldDB" id="A0AAN9KME7"/>
<keyword evidence="3" id="KW-1003">Cell membrane</keyword>
<dbReference type="Proteomes" id="UP001359559">
    <property type="component" value="Unassembled WGS sequence"/>
</dbReference>
<keyword evidence="12" id="KW-1185">Reference proteome</keyword>
<keyword evidence="4" id="KW-0449">Lipoprotein</keyword>
<feature type="domain" description="FAS1" evidence="10">
    <location>
        <begin position="96"/>
        <end position="241"/>
    </location>
</feature>
<dbReference type="InterPro" id="IPR000782">
    <property type="entry name" value="FAS1_domain"/>
</dbReference>
<dbReference type="GO" id="GO:0009834">
    <property type="term" value="P:plant-type secondary cell wall biogenesis"/>
    <property type="evidence" value="ECO:0007669"/>
    <property type="project" value="TreeGrafter"/>
</dbReference>
<comment type="caution">
    <text evidence="11">The sequence shown here is derived from an EMBL/GenBank/DDBJ whole genome shotgun (WGS) entry which is preliminary data.</text>
</comment>
<dbReference type="InterPro" id="IPR045003">
    <property type="entry name" value="FLA_A"/>
</dbReference>
<evidence type="ECO:0000313" key="12">
    <source>
        <dbReference type="Proteomes" id="UP001359559"/>
    </source>
</evidence>
<keyword evidence="4" id="KW-0336">GPI-anchor</keyword>
<evidence type="ECO:0000259" key="10">
    <source>
        <dbReference type="PROSITE" id="PS50213"/>
    </source>
</evidence>
<dbReference type="PROSITE" id="PS50213">
    <property type="entry name" value="FAS1"/>
    <property type="match status" value="1"/>
</dbReference>
<dbReference type="GO" id="GO:0098552">
    <property type="term" value="C:side of membrane"/>
    <property type="evidence" value="ECO:0007669"/>
    <property type="project" value="UniProtKB-KW"/>
</dbReference>
<keyword evidence="5 9" id="KW-0732">Signal</keyword>
<feature type="region of interest" description="Disordered" evidence="8">
    <location>
        <begin position="257"/>
        <end position="290"/>
    </location>
</feature>
<comment type="similarity">
    <text evidence="2">Belongs to the fasciclin-like AGP family.</text>
</comment>
<evidence type="ECO:0000256" key="5">
    <source>
        <dbReference type="ARBA" id="ARBA00022729"/>
    </source>
</evidence>
<organism evidence="11 12">
    <name type="scientific">Clitoria ternatea</name>
    <name type="common">Butterfly pea</name>
    <dbReference type="NCBI Taxonomy" id="43366"/>
    <lineage>
        <taxon>Eukaryota</taxon>
        <taxon>Viridiplantae</taxon>
        <taxon>Streptophyta</taxon>
        <taxon>Embryophyta</taxon>
        <taxon>Tracheophyta</taxon>
        <taxon>Spermatophyta</taxon>
        <taxon>Magnoliopsida</taxon>
        <taxon>eudicotyledons</taxon>
        <taxon>Gunneridae</taxon>
        <taxon>Pentapetalae</taxon>
        <taxon>rosids</taxon>
        <taxon>fabids</taxon>
        <taxon>Fabales</taxon>
        <taxon>Fabaceae</taxon>
        <taxon>Papilionoideae</taxon>
        <taxon>50 kb inversion clade</taxon>
        <taxon>NPAAA clade</taxon>
        <taxon>indigoferoid/millettioid clade</taxon>
        <taxon>Phaseoleae</taxon>
        <taxon>Clitoria</taxon>
    </lineage>
</organism>
<dbReference type="FunFam" id="2.30.180.10:FF:000009">
    <property type="entry name" value="Fasciclin-like arabinogalactan protein 11"/>
    <property type="match status" value="1"/>
</dbReference>
<evidence type="ECO:0000256" key="4">
    <source>
        <dbReference type="ARBA" id="ARBA00022622"/>
    </source>
</evidence>
<dbReference type="SMART" id="SM00554">
    <property type="entry name" value="FAS1"/>
    <property type="match status" value="1"/>
</dbReference>
<comment type="function">
    <text evidence="7">May be a cell surface adhesion protein.</text>
</comment>
<dbReference type="PANTHER" id="PTHR32077">
    <property type="entry name" value="FASCICLIN-LIKE ARABINOGALACTAN PROTEIN"/>
    <property type="match status" value="1"/>
</dbReference>
<feature type="region of interest" description="Disordered" evidence="8">
    <location>
        <begin position="33"/>
        <end position="94"/>
    </location>
</feature>
<dbReference type="GO" id="GO:0005886">
    <property type="term" value="C:plasma membrane"/>
    <property type="evidence" value="ECO:0007669"/>
    <property type="project" value="UniProtKB-SubCell"/>
</dbReference>
<evidence type="ECO:0000256" key="7">
    <source>
        <dbReference type="ARBA" id="ARBA00024686"/>
    </source>
</evidence>
<name>A0AAN9KME7_CLITE</name>
<dbReference type="Gene3D" id="2.30.180.10">
    <property type="entry name" value="FAS1 domain"/>
    <property type="match status" value="1"/>
</dbReference>
<dbReference type="EMBL" id="JAYKXN010000001">
    <property type="protein sequence ID" value="KAK7318847.1"/>
    <property type="molecule type" value="Genomic_DNA"/>
</dbReference>
<gene>
    <name evidence="11" type="ORF">RJT34_03554</name>
</gene>
<feature type="chain" id="PRO_5042824266" description="FAS1 domain-containing protein" evidence="9">
    <location>
        <begin position="32"/>
        <end position="321"/>
    </location>
</feature>
<proteinExistence type="inferred from homology"/>